<organism evidence="1 2">
    <name type="scientific">Bacteroides fragilis str. 3998T(B)3</name>
    <dbReference type="NCBI Taxonomy" id="1339316"/>
    <lineage>
        <taxon>Bacteria</taxon>
        <taxon>Pseudomonadati</taxon>
        <taxon>Bacteroidota</taxon>
        <taxon>Bacteroidia</taxon>
        <taxon>Bacteroidales</taxon>
        <taxon>Bacteroidaceae</taxon>
        <taxon>Bacteroides</taxon>
    </lineage>
</organism>
<dbReference type="AlphaFoldDB" id="A0A015TTD2"/>
<gene>
    <name evidence="1" type="ORF">M125_5719</name>
</gene>
<proteinExistence type="predicted"/>
<accession>A0A015TTD2</accession>
<dbReference type="Proteomes" id="UP000020773">
    <property type="component" value="Unassembled WGS sequence"/>
</dbReference>
<reference evidence="1 2" key="1">
    <citation type="submission" date="2014-02" db="EMBL/GenBank/DDBJ databases">
        <authorList>
            <person name="Sears C."/>
            <person name="Carroll K."/>
            <person name="Sack B.R."/>
            <person name="Qadri F."/>
            <person name="Myers L.L."/>
            <person name="Chung G.-T."/>
            <person name="Escheverria P."/>
            <person name="Fraser C.M."/>
            <person name="Sadzewicz L."/>
            <person name="Shefchek K.A."/>
            <person name="Tallon L."/>
            <person name="Das S.P."/>
            <person name="Daugherty S."/>
            <person name="Mongodin E.F."/>
        </authorList>
    </citation>
    <scope>NUCLEOTIDE SEQUENCE [LARGE SCALE GENOMIC DNA]</scope>
    <source>
        <strain evidence="2">3998T(B)3</strain>
    </source>
</reference>
<evidence type="ECO:0000313" key="2">
    <source>
        <dbReference type="Proteomes" id="UP000020773"/>
    </source>
</evidence>
<evidence type="ECO:0000313" key="1">
    <source>
        <dbReference type="EMBL" id="EXY87674.1"/>
    </source>
</evidence>
<name>A0A015TTD2_BACFG</name>
<comment type="caution">
    <text evidence="1">The sequence shown here is derived from an EMBL/GenBank/DDBJ whole genome shotgun (WGS) entry which is preliminary data.</text>
</comment>
<protein>
    <submittedName>
        <fullName evidence="1">Uncharacterized protein</fullName>
    </submittedName>
</protein>
<dbReference type="EMBL" id="JGDB01000398">
    <property type="protein sequence ID" value="EXY87674.1"/>
    <property type="molecule type" value="Genomic_DNA"/>
</dbReference>
<sequence>MEVNELLGRFEKVRIIYVKSVYLTLGLYLKQLYQLSLYLFFLSLQIDRELSIIKRPIKEFTI</sequence>